<protein>
    <submittedName>
        <fullName evidence="2">Uncharacterized protein</fullName>
    </submittedName>
</protein>
<name>A0A9P1CY26_9DINO</name>
<evidence type="ECO:0000313" key="4">
    <source>
        <dbReference type="Proteomes" id="UP001152797"/>
    </source>
</evidence>
<dbReference type="EMBL" id="CAMXCT030002835">
    <property type="protein sequence ID" value="CAL4788069.1"/>
    <property type="molecule type" value="Genomic_DNA"/>
</dbReference>
<keyword evidence="4" id="KW-1185">Reference proteome</keyword>
<sequence length="408" mass="46338">MGLRPAHPFLRRVPHSRGLRRLRRLTRRDPVQLLKQLPEQEQRARLLELLRADLQSNEEIADETWQMPSLTADGRTADLPGFNFQTRVCDLQILQGVSGEAMENLTKTCRLLFPLDGSSWMPCTADPRCLAERLAQEVFEFHAKGFAFDPKRSGAEWWVQIRDTWIEMWNPSGTHTRQHILFWPDSGHSEEGIQFHWDTDEVAVERHGVNVHPHLSTVTYLTECGAPTLILQCRNSLRPSETAQVYGSLAGGTLSWPKLWKHLAFDGQLLHGTVPKAGDPAGTTRRTFLVNVWLNHRPSNCQRLSKALAKRLGDLPHRFTFSAFQAMPRWSPVSCHAGRFRTRFGRRRLLHEISCRLPHRSGDTTAGTLQLHWASKDAMLGPVEKGRKREMVSAGGGEKKGCLKGEIH</sequence>
<dbReference type="Proteomes" id="UP001152797">
    <property type="component" value="Unassembled WGS sequence"/>
</dbReference>
<dbReference type="EMBL" id="CAMXCT010002835">
    <property type="protein sequence ID" value="CAI4000757.1"/>
    <property type="molecule type" value="Genomic_DNA"/>
</dbReference>
<reference evidence="2" key="1">
    <citation type="submission" date="2022-10" db="EMBL/GenBank/DDBJ databases">
        <authorList>
            <person name="Chen Y."/>
            <person name="Dougan E. K."/>
            <person name="Chan C."/>
            <person name="Rhodes N."/>
            <person name="Thang M."/>
        </authorList>
    </citation>
    <scope>NUCLEOTIDE SEQUENCE</scope>
</reference>
<organism evidence="2">
    <name type="scientific">Cladocopium goreaui</name>
    <dbReference type="NCBI Taxonomy" id="2562237"/>
    <lineage>
        <taxon>Eukaryota</taxon>
        <taxon>Sar</taxon>
        <taxon>Alveolata</taxon>
        <taxon>Dinophyceae</taxon>
        <taxon>Suessiales</taxon>
        <taxon>Symbiodiniaceae</taxon>
        <taxon>Cladocopium</taxon>
    </lineage>
</organism>
<evidence type="ECO:0000313" key="2">
    <source>
        <dbReference type="EMBL" id="CAI4000757.1"/>
    </source>
</evidence>
<comment type="caution">
    <text evidence="2">The sequence shown here is derived from an EMBL/GenBank/DDBJ whole genome shotgun (WGS) entry which is preliminary data.</text>
</comment>
<dbReference type="EMBL" id="CAMXCT020002835">
    <property type="protein sequence ID" value="CAL1154132.1"/>
    <property type="molecule type" value="Genomic_DNA"/>
</dbReference>
<evidence type="ECO:0000313" key="3">
    <source>
        <dbReference type="EMBL" id="CAL1154132.1"/>
    </source>
</evidence>
<reference evidence="3" key="2">
    <citation type="submission" date="2024-04" db="EMBL/GenBank/DDBJ databases">
        <authorList>
            <person name="Chen Y."/>
            <person name="Shah S."/>
            <person name="Dougan E. K."/>
            <person name="Thang M."/>
            <person name="Chan C."/>
        </authorList>
    </citation>
    <scope>NUCLEOTIDE SEQUENCE [LARGE SCALE GENOMIC DNA]</scope>
</reference>
<feature type="region of interest" description="Disordered" evidence="1">
    <location>
        <begin position="388"/>
        <end position="408"/>
    </location>
</feature>
<proteinExistence type="predicted"/>
<accession>A0A9P1CY26</accession>
<dbReference type="AlphaFoldDB" id="A0A9P1CY26"/>
<dbReference type="OrthoDB" id="421829at2759"/>
<gene>
    <name evidence="2" type="ORF">C1SCF055_LOCUS26851</name>
</gene>
<evidence type="ECO:0000256" key="1">
    <source>
        <dbReference type="SAM" id="MobiDB-lite"/>
    </source>
</evidence>